<dbReference type="SUPFAM" id="SSF50249">
    <property type="entry name" value="Nucleic acid-binding proteins"/>
    <property type="match status" value="1"/>
</dbReference>
<dbReference type="InterPro" id="IPR010935">
    <property type="entry name" value="SMC_hinge"/>
</dbReference>
<evidence type="ECO:0000256" key="3">
    <source>
        <dbReference type="PROSITE-ProRule" id="PRU00252"/>
    </source>
</evidence>
<gene>
    <name evidence="7" type="ORF">DH2020_028025</name>
</gene>
<dbReference type="InterPro" id="IPR027417">
    <property type="entry name" value="P-loop_NTPase"/>
</dbReference>
<dbReference type="InterPro" id="IPR000424">
    <property type="entry name" value="Primosome_PriB/ssb"/>
</dbReference>
<dbReference type="SUPFAM" id="SSF75553">
    <property type="entry name" value="Smc hinge domain"/>
    <property type="match status" value="1"/>
</dbReference>
<dbReference type="EMBL" id="JABTTQ020000742">
    <property type="protein sequence ID" value="KAK6138241.1"/>
    <property type="molecule type" value="Genomic_DNA"/>
</dbReference>
<reference evidence="7 8" key="1">
    <citation type="journal article" date="2021" name="Comput. Struct. Biotechnol. J.">
        <title>De novo genome assembly of the potent medicinal plant Rehmannia glutinosa using nanopore technology.</title>
        <authorList>
            <person name="Ma L."/>
            <person name="Dong C."/>
            <person name="Song C."/>
            <person name="Wang X."/>
            <person name="Zheng X."/>
            <person name="Niu Y."/>
            <person name="Chen S."/>
            <person name="Feng W."/>
        </authorList>
    </citation>
    <scope>NUCLEOTIDE SEQUENCE [LARGE SCALE GENOMIC DNA]</scope>
    <source>
        <strain evidence="7">DH-2019</strain>
    </source>
</reference>
<sequence length="1172" mass="134797">MKHQGTLAYLANTWTASTPLIIASLTLMKDSERLDLLKEIGGTRVYEERRRESLKIMQETGKCYLNFLLHLSVAGNKKKQIIQVVQYLDDRLRELDEEKEELKKYQQLDRQRKSLEYTIYDKELHDAKQQLVKIEEDRYKVSEKSAMMYNSVSDAHEKCKELDKLLKDLTKEVQILSREKEAIDKQRKEAIKKRAKLELDDKDLHDKIKGNIKAKDDAVIQLELLDKEIQESNAELTRIKQLYDKRVREEENLTRGIMEREKQLSILYQKQGRATQFVDKEARDKWLKREIRDYEQVLSSNLVQEGKLRDEIEQLKREIREQDAYIKGRKDEAAELESLISGYRQGYNQYKLERDKLHDERKSLWGRENELSAEIDRLKSDVVKAEKSLDQATPGDIRRGLNSVRRICDQHGIGGVYGPIIELLECEVKFFTAVEVTAGNSLFHVVVENDDISTKIIGHLNAQKGGRVTFVPLNRVQAPLVTYPRSSDVVPLLKKLRFLEKYAPAFGQIFAKTVICRDLDVATRVARADGLDCITLDGDQVNKKGGMTGGFYDDRRSKLKFMSTIKQNMKSIKKNEEELNKTDQKINELVAEQQKNDAKLAHEKSVVEQLRQDIKNSEKQKHSISKSLEKKEKLLASILTQIDQNRANIAMKQDEMGTELVNHLTPEEKESLSRLNPEITNLKEQLITCRSNRMETETRKAELEMNLSTNLVRRKEELEAVKLSAETDMLQGEAELKRQELTDASLLVDQLTQQLKSVTESIDQRNRKSEEIKVEKDKLKSLEDEYQSTMQDEEKELEQLLGKKNIYLAKQEEYSKKIRELGPLSSDAFETYKRKSIKELYKLLHKCNEQLQQFSHVNKKALDQYVNFTEQREELQRRQAELDAGDEKIKELIHVLDMRKDESIERTFKGVAKHFREVFSELVQGGHGFLVMMKKKVSFTGQGETQSMKQLSGGQKTVVALGLIFAIQRCDPAPFYLFDEIDAALDPQYRTAVGKTESLSDSESEPTPVSSDYSSSNKKQANGDRPLENGLDLGIYKAILVGQLGQAPIQKKLRSGRIVTLLSLGTGGIRNNRRPLDNEEPRDYANRCAVQWHRVSVYPERLGELAVKNFVPGSILYVEGNLETKIFNDPITCLVRRIREVAVRRNGRLVFLGNGAEAEQLTKADIAGVGYY</sequence>
<feature type="region of interest" description="Disordered" evidence="5">
    <location>
        <begin position="995"/>
        <end position="1024"/>
    </location>
</feature>
<comment type="caution">
    <text evidence="7">The sequence shown here is derived from an EMBL/GenBank/DDBJ whole genome shotgun (WGS) entry which is preliminary data.</text>
</comment>
<feature type="coiled-coil region" evidence="4">
    <location>
        <begin position="562"/>
        <end position="627"/>
    </location>
</feature>
<name>A0ABR0VV98_REHGL</name>
<evidence type="ECO:0000256" key="5">
    <source>
        <dbReference type="SAM" id="MobiDB-lite"/>
    </source>
</evidence>
<dbReference type="SUPFAM" id="SSF52540">
    <property type="entry name" value="P-loop containing nucleoside triphosphate hydrolases"/>
    <property type="match status" value="1"/>
</dbReference>
<dbReference type="Pfam" id="PF06470">
    <property type="entry name" value="SMC_hinge"/>
    <property type="match status" value="1"/>
</dbReference>
<feature type="coiled-coil region" evidence="4">
    <location>
        <begin position="85"/>
        <end position="242"/>
    </location>
</feature>
<keyword evidence="2 3" id="KW-0238">DNA-binding</keyword>
<dbReference type="PANTHER" id="PTHR43977">
    <property type="entry name" value="STRUCTURAL MAINTENANCE OF CHROMOSOMES PROTEIN 3"/>
    <property type="match status" value="1"/>
</dbReference>
<dbReference type="Pfam" id="PF00436">
    <property type="entry name" value="SSB"/>
    <property type="match status" value="1"/>
</dbReference>
<evidence type="ECO:0000256" key="4">
    <source>
        <dbReference type="SAM" id="Coils"/>
    </source>
</evidence>
<dbReference type="SMART" id="SM00968">
    <property type="entry name" value="SMC_hinge"/>
    <property type="match status" value="1"/>
</dbReference>
<dbReference type="Gene3D" id="1.20.1060.20">
    <property type="match status" value="1"/>
</dbReference>
<proteinExistence type="predicted"/>
<feature type="coiled-coil region" evidence="4">
    <location>
        <begin position="748"/>
        <end position="810"/>
    </location>
</feature>
<dbReference type="Pfam" id="PF02463">
    <property type="entry name" value="SMC_N"/>
    <property type="match status" value="1"/>
</dbReference>
<dbReference type="InterPro" id="IPR012340">
    <property type="entry name" value="NA-bd_OB-fold"/>
</dbReference>
<dbReference type="Gene3D" id="3.30.70.1620">
    <property type="match status" value="1"/>
</dbReference>
<feature type="compositionally biased region" description="Polar residues" evidence="5">
    <location>
        <begin position="997"/>
        <end position="1020"/>
    </location>
</feature>
<dbReference type="InterPro" id="IPR036277">
    <property type="entry name" value="SMC_hinge_sf"/>
</dbReference>
<keyword evidence="8" id="KW-1185">Reference proteome</keyword>
<evidence type="ECO:0000259" key="6">
    <source>
        <dbReference type="SMART" id="SM00968"/>
    </source>
</evidence>
<dbReference type="PROSITE" id="PS50935">
    <property type="entry name" value="SSB"/>
    <property type="match status" value="1"/>
</dbReference>
<dbReference type="Gene3D" id="2.40.50.140">
    <property type="entry name" value="Nucleic acid-binding proteins"/>
    <property type="match status" value="1"/>
</dbReference>
<dbReference type="Gene3D" id="3.40.50.300">
    <property type="entry name" value="P-loop containing nucleotide triphosphate hydrolases"/>
    <property type="match status" value="1"/>
</dbReference>
<accession>A0ABR0VV98</accession>
<dbReference type="Proteomes" id="UP001318860">
    <property type="component" value="Unassembled WGS sequence"/>
</dbReference>
<evidence type="ECO:0000256" key="2">
    <source>
        <dbReference type="ARBA" id="ARBA00023125"/>
    </source>
</evidence>
<organism evidence="7 8">
    <name type="scientific">Rehmannia glutinosa</name>
    <name type="common">Chinese foxglove</name>
    <dbReference type="NCBI Taxonomy" id="99300"/>
    <lineage>
        <taxon>Eukaryota</taxon>
        <taxon>Viridiplantae</taxon>
        <taxon>Streptophyta</taxon>
        <taxon>Embryophyta</taxon>
        <taxon>Tracheophyta</taxon>
        <taxon>Spermatophyta</taxon>
        <taxon>Magnoliopsida</taxon>
        <taxon>eudicotyledons</taxon>
        <taxon>Gunneridae</taxon>
        <taxon>Pentapetalae</taxon>
        <taxon>asterids</taxon>
        <taxon>lamiids</taxon>
        <taxon>Lamiales</taxon>
        <taxon>Orobanchaceae</taxon>
        <taxon>Rehmannieae</taxon>
        <taxon>Rehmannia</taxon>
    </lineage>
</organism>
<evidence type="ECO:0000313" key="7">
    <source>
        <dbReference type="EMBL" id="KAK6138241.1"/>
    </source>
</evidence>
<evidence type="ECO:0000256" key="1">
    <source>
        <dbReference type="ARBA" id="ARBA00023054"/>
    </source>
</evidence>
<keyword evidence="1 4" id="KW-0175">Coiled coil</keyword>
<dbReference type="InterPro" id="IPR003395">
    <property type="entry name" value="RecF/RecN/SMC_N"/>
</dbReference>
<feature type="domain" description="SMC hinge" evidence="6">
    <location>
        <begin position="414"/>
        <end position="526"/>
    </location>
</feature>
<protein>
    <recommendedName>
        <fullName evidence="6">SMC hinge domain-containing protein</fullName>
    </recommendedName>
</protein>
<evidence type="ECO:0000313" key="8">
    <source>
        <dbReference type="Proteomes" id="UP001318860"/>
    </source>
</evidence>